<dbReference type="InterPro" id="IPR004473">
    <property type="entry name" value="Restrct_endonuc_typeI_HsdR"/>
</dbReference>
<dbReference type="EC" id="3.1.21.3" evidence="11"/>
<dbReference type="PANTHER" id="PTHR30195">
    <property type="entry name" value="TYPE I SITE-SPECIFIC DEOXYRIBONUCLEASE PROTEIN SUBUNIT M AND R"/>
    <property type="match status" value="1"/>
</dbReference>
<keyword evidence="9 11" id="KW-0067">ATP-binding</keyword>
<evidence type="ECO:0000256" key="1">
    <source>
        <dbReference type="ARBA" id="ARBA00000851"/>
    </source>
</evidence>
<dbReference type="InterPro" id="IPR051268">
    <property type="entry name" value="Type-I_R_enzyme_R_subunit"/>
</dbReference>
<proteinExistence type="inferred from homology"/>
<comment type="caution">
    <text evidence="13">The sequence shown here is derived from an EMBL/GenBank/DDBJ whole genome shotgun (WGS) entry which is preliminary data.</text>
</comment>
<evidence type="ECO:0000256" key="10">
    <source>
        <dbReference type="ARBA" id="ARBA00023125"/>
    </source>
</evidence>
<evidence type="ECO:0000256" key="2">
    <source>
        <dbReference type="ARBA" id="ARBA00008598"/>
    </source>
</evidence>
<dbReference type="Gene3D" id="3.40.50.300">
    <property type="entry name" value="P-loop containing nucleotide triphosphate hydrolases"/>
    <property type="match status" value="2"/>
</dbReference>
<dbReference type="NCBIfam" id="TIGR00348">
    <property type="entry name" value="hsdR"/>
    <property type="match status" value="1"/>
</dbReference>
<evidence type="ECO:0000256" key="8">
    <source>
        <dbReference type="ARBA" id="ARBA00022801"/>
    </source>
</evidence>
<dbReference type="Pfam" id="PF04313">
    <property type="entry name" value="HSDR_N"/>
    <property type="match status" value="1"/>
</dbReference>
<evidence type="ECO:0000256" key="5">
    <source>
        <dbReference type="ARBA" id="ARBA00022741"/>
    </source>
</evidence>
<keyword evidence="5 11" id="KW-0547">Nucleotide-binding</keyword>
<keyword evidence="10 11" id="KW-0238">DNA-binding</keyword>
<dbReference type="Pfam" id="PF18766">
    <property type="entry name" value="SWI2_SNF2"/>
    <property type="match status" value="1"/>
</dbReference>
<reference evidence="13 14" key="1">
    <citation type="submission" date="2021-01" db="EMBL/GenBank/DDBJ databases">
        <title>Genomic Encyclopedia of Type Strains, Phase IV (KMG-IV): sequencing the most valuable type-strain genomes for metagenomic binning, comparative biology and taxonomic classification.</title>
        <authorList>
            <person name="Goeker M."/>
        </authorList>
    </citation>
    <scope>NUCLEOTIDE SEQUENCE [LARGE SCALE GENOMIC DNA]</scope>
    <source>
        <strain evidence="13 14">DSM 23711</strain>
    </source>
</reference>
<evidence type="ECO:0000256" key="9">
    <source>
        <dbReference type="ARBA" id="ARBA00022840"/>
    </source>
</evidence>
<dbReference type="InterPro" id="IPR014001">
    <property type="entry name" value="Helicase_ATP-bd"/>
</dbReference>
<evidence type="ECO:0000313" key="14">
    <source>
        <dbReference type="Proteomes" id="UP001296943"/>
    </source>
</evidence>
<comment type="function">
    <text evidence="11">Subunit R is required for both nuclease and ATPase activities, but not for modification.</text>
</comment>
<comment type="subunit">
    <text evidence="3 11">The type I restriction/modification system is composed of three polypeptides R, M and S.</text>
</comment>
<evidence type="ECO:0000256" key="4">
    <source>
        <dbReference type="ARBA" id="ARBA00022722"/>
    </source>
</evidence>
<dbReference type="InterPro" id="IPR021810">
    <property type="entry name" value="T1RH-like_C"/>
</dbReference>
<comment type="similarity">
    <text evidence="2 11">Belongs to the HsdR family.</text>
</comment>
<keyword evidence="14" id="KW-1185">Reference proteome</keyword>
<dbReference type="InterPro" id="IPR027417">
    <property type="entry name" value="P-loop_NTPase"/>
</dbReference>
<evidence type="ECO:0000256" key="6">
    <source>
        <dbReference type="ARBA" id="ARBA00022747"/>
    </source>
</evidence>
<dbReference type="CDD" id="cd22332">
    <property type="entry name" value="HsdR_N"/>
    <property type="match status" value="1"/>
</dbReference>
<sequence length="1021" mass="117893">MGRLMESDFEETTIERLEALDYTYSHGQELYQRGERQRLQEVVLKRRLESFLQETYTMIPENEVSRLSNLFILNEGVGWEERNFVFHQKLVKGLEFEYEDDQGEEKVQHVYPIDWKTPENNDFLVVNQLSIEGRMSRRPDVVIYINGIPLIVFELKNPNKENVTVYDAYTQIRNYTHDISQLFEYNAFTVISDGIETKHGMPSVPYDFFASWKTIDGVNVDNNVVNTMRTLVQGLFEKDRLLNYIRNFIVYLDKGESKVKIGAKYHQFFGVNFAVGETVRATRPEGNRKIGVMYHTTGSGKSISMLFYSAILSKHNKLDNPTIVVQVDRNDLDEQLHDTFSEGYSLIGHTHHAKKADELRDILKGEGGQIVFSTIEKFRLKEGEAKHPVLSDRSNIIVISDEAHRTQSGFDGGYAAQLRFALPNASFVGFTGTPVNLLGNNTEEIFGHVIHRYDMAQAVQDKAVLPLYYESRMIPLDYDGADIDSEFSNLVDDVGLEDEESQSYKVKWAALEKVVGTPKRLNMLSKSILDHFNKAADPFQKGMIICMSRQIAVRLYDELKKQDDCPEVEVIMTGDVTKDPESWRRKNPDSKYSHIKTKEEQEEVKARLKDTEDPLKLVIVVSMWLTGFDVPNLSFLYVDKPMKGHNLIQAIARVNRVFPGKEGGLIVDFIGIATSLKEATNRYTGDNATNDMDIDVDKAIGVFNDKLSEVRKYFGEIKHRDDWRSLSKVKRDDLIGDLVNDQLNGDPEAFVEACTKLEKAHKLVKHMEQVIPLADEVTLYQMVRIQVRKFLSAQRNDFESNQTVEERLNSLIDRHLETKEPVDIYKVAGIEKPDISILDEDFLKDMEEKEQHEDLRLKLLKKLLEDHIQVNFKKNSPKEKQMRELLEKTLKDYHNRIIQAADVVRMMVEMKQDVDSEVDFRKELGLSDEEAEFYKAITSLKMESFDNKFLADLIHKVLKELKKNLSQDWTSEHRKNIYAKVNMSVKKVLMNEGIKGQQLIFITKAIMEEAKEQYKDWPNQA</sequence>
<dbReference type="PANTHER" id="PTHR30195:SF15">
    <property type="entry name" value="TYPE I RESTRICTION ENZYME HINDI ENDONUCLEASE SUBUNIT"/>
    <property type="match status" value="1"/>
</dbReference>
<dbReference type="PROSITE" id="PS51192">
    <property type="entry name" value="HELICASE_ATP_BIND_1"/>
    <property type="match status" value="1"/>
</dbReference>
<keyword evidence="8 11" id="KW-0378">Hydrolase</keyword>
<keyword evidence="4" id="KW-0540">Nuclease</keyword>
<dbReference type="Pfam" id="PF22679">
    <property type="entry name" value="T1R_D3-like"/>
    <property type="match status" value="1"/>
</dbReference>
<protein>
    <recommendedName>
        <fullName evidence="11">Type I restriction enzyme endonuclease subunit</fullName>
        <shortName evidence="11">R protein</shortName>
        <ecNumber evidence="11">3.1.21.3</ecNumber>
    </recommendedName>
    <alternativeName>
        <fullName evidence="11">Type-1 restriction enzyme R protein</fullName>
    </alternativeName>
</protein>
<dbReference type="GO" id="GO:0009035">
    <property type="term" value="F:type I site-specific deoxyribonuclease activity"/>
    <property type="evidence" value="ECO:0007669"/>
    <property type="project" value="UniProtKB-EC"/>
</dbReference>
<dbReference type="InterPro" id="IPR007409">
    <property type="entry name" value="Restrct_endonuc_type1_HsdR_N"/>
</dbReference>
<dbReference type="Pfam" id="PF11867">
    <property type="entry name" value="T1RH-like_C"/>
    <property type="match status" value="1"/>
</dbReference>
<evidence type="ECO:0000313" key="13">
    <source>
        <dbReference type="EMBL" id="MBM7571575.1"/>
    </source>
</evidence>
<dbReference type="InterPro" id="IPR055180">
    <property type="entry name" value="HsdR_RecA-like_helicase_dom_2"/>
</dbReference>
<feature type="domain" description="Helicase ATP-binding" evidence="12">
    <location>
        <begin position="282"/>
        <end position="452"/>
    </location>
</feature>
<keyword evidence="6 11" id="KW-0680">Restriction system</keyword>
<dbReference type="RefSeq" id="WP_204499295.1">
    <property type="nucleotide sequence ID" value="NZ_JAFBDR010000009.1"/>
</dbReference>
<dbReference type="SMART" id="SM00487">
    <property type="entry name" value="DEXDc"/>
    <property type="match status" value="1"/>
</dbReference>
<dbReference type="CDD" id="cd18800">
    <property type="entry name" value="SF2_C_EcoR124I-like"/>
    <property type="match status" value="1"/>
</dbReference>
<organism evidence="13 14">
    <name type="scientific">Aquibacillus albus</name>
    <dbReference type="NCBI Taxonomy" id="1168171"/>
    <lineage>
        <taxon>Bacteria</taxon>
        <taxon>Bacillati</taxon>
        <taxon>Bacillota</taxon>
        <taxon>Bacilli</taxon>
        <taxon>Bacillales</taxon>
        <taxon>Bacillaceae</taxon>
        <taxon>Aquibacillus</taxon>
    </lineage>
</organism>
<gene>
    <name evidence="13" type="ORF">JOC48_002071</name>
</gene>
<evidence type="ECO:0000256" key="11">
    <source>
        <dbReference type="RuleBase" id="RU364115"/>
    </source>
</evidence>
<evidence type="ECO:0000259" key="12">
    <source>
        <dbReference type="PROSITE" id="PS51192"/>
    </source>
</evidence>
<keyword evidence="7" id="KW-0255">Endonuclease</keyword>
<dbReference type="Proteomes" id="UP001296943">
    <property type="component" value="Unassembled WGS sequence"/>
</dbReference>
<evidence type="ECO:0000256" key="3">
    <source>
        <dbReference type="ARBA" id="ARBA00011296"/>
    </source>
</evidence>
<name>A0ABS2N0Y7_9BACI</name>
<dbReference type="EMBL" id="JAFBDR010000009">
    <property type="protein sequence ID" value="MBM7571575.1"/>
    <property type="molecule type" value="Genomic_DNA"/>
</dbReference>
<dbReference type="Gene3D" id="3.90.1570.50">
    <property type="match status" value="1"/>
</dbReference>
<comment type="catalytic activity">
    <reaction evidence="1 11">
        <text>Endonucleolytic cleavage of DNA to give random double-stranded fragments with terminal 5'-phosphates, ATP is simultaneously hydrolyzed.</text>
        <dbReference type="EC" id="3.1.21.3"/>
    </reaction>
</comment>
<evidence type="ECO:0000256" key="7">
    <source>
        <dbReference type="ARBA" id="ARBA00022759"/>
    </source>
</evidence>
<dbReference type="CDD" id="cd18030">
    <property type="entry name" value="DEXHc_RE_I_HsdR"/>
    <property type="match status" value="1"/>
</dbReference>
<accession>A0ABS2N0Y7</accession>
<dbReference type="SUPFAM" id="SSF52540">
    <property type="entry name" value="P-loop containing nucleoside triphosphate hydrolases"/>
    <property type="match status" value="2"/>
</dbReference>
<dbReference type="InterPro" id="IPR040980">
    <property type="entry name" value="SWI2_SNF2"/>
</dbReference>